<organism evidence="1 2">
    <name type="scientific">Rhizopogon vesiculosus</name>
    <dbReference type="NCBI Taxonomy" id="180088"/>
    <lineage>
        <taxon>Eukaryota</taxon>
        <taxon>Fungi</taxon>
        <taxon>Dikarya</taxon>
        <taxon>Basidiomycota</taxon>
        <taxon>Agaricomycotina</taxon>
        <taxon>Agaricomycetes</taxon>
        <taxon>Agaricomycetidae</taxon>
        <taxon>Boletales</taxon>
        <taxon>Suillineae</taxon>
        <taxon>Rhizopogonaceae</taxon>
        <taxon>Rhizopogon</taxon>
    </lineage>
</organism>
<sequence length="185" mass="20016">MAIVSEKLENESIPSLEKAGVPSRLKSRMIEPICLMGYRGKCQGDDAEKIKLIPGDDNIEREKTDEYIYLGVFARRPSVARDVFLFWLGQGEERTQNMAARAATAKPLRSTPAIQAIPRDFVSILLSWCGTDARVAGADDGKEIPDDGVIVAVLRDWTGACEGGTDPGLGCARSLEGQRTSNGGC</sequence>
<evidence type="ECO:0000313" key="2">
    <source>
        <dbReference type="Proteomes" id="UP000183567"/>
    </source>
</evidence>
<dbReference type="EMBL" id="LVVM01002299">
    <property type="protein sequence ID" value="OJA16874.1"/>
    <property type="molecule type" value="Genomic_DNA"/>
</dbReference>
<gene>
    <name evidence="1" type="ORF">AZE42_11475</name>
</gene>
<name>A0A1J8R529_9AGAM</name>
<accession>A0A1J8R529</accession>
<dbReference type="AlphaFoldDB" id="A0A1J8R529"/>
<dbReference type="Proteomes" id="UP000183567">
    <property type="component" value="Unassembled WGS sequence"/>
</dbReference>
<comment type="caution">
    <text evidence="1">The sequence shown here is derived from an EMBL/GenBank/DDBJ whole genome shotgun (WGS) entry which is preliminary data.</text>
</comment>
<reference evidence="1 2" key="1">
    <citation type="submission" date="2016-03" db="EMBL/GenBank/DDBJ databases">
        <title>Comparative genomics of the ectomycorrhizal sister species Rhizopogon vinicolor and Rhizopogon vesiculosus (Basidiomycota: Boletales) reveals a divergence of the mating type B locus.</title>
        <authorList>
            <person name="Mujic A.B."/>
            <person name="Kuo A."/>
            <person name="Tritt A."/>
            <person name="Lipzen A."/>
            <person name="Chen C."/>
            <person name="Johnson J."/>
            <person name="Sharma A."/>
            <person name="Barry K."/>
            <person name="Grigoriev I.V."/>
            <person name="Spatafora J.W."/>
        </authorList>
    </citation>
    <scope>NUCLEOTIDE SEQUENCE [LARGE SCALE GENOMIC DNA]</scope>
    <source>
        <strain evidence="1 2">AM-OR11-056</strain>
    </source>
</reference>
<keyword evidence="2" id="KW-1185">Reference proteome</keyword>
<evidence type="ECO:0000313" key="1">
    <source>
        <dbReference type="EMBL" id="OJA16874.1"/>
    </source>
</evidence>
<protein>
    <submittedName>
        <fullName evidence="1">Uncharacterized protein</fullName>
    </submittedName>
</protein>
<proteinExistence type="predicted"/>